<evidence type="ECO:0000256" key="4">
    <source>
        <dbReference type="ARBA" id="ARBA00023125"/>
    </source>
</evidence>
<sequence>MLALYALGVSTRKISAFLEVIYGVFYLPQSIFRLIEVTQEQVKAWRERPLSKEY</sequence>
<evidence type="ECO:0000313" key="6">
    <source>
        <dbReference type="EMBL" id="HEN28597.1"/>
    </source>
</evidence>
<dbReference type="GO" id="GO:0004803">
    <property type="term" value="F:transposase activity"/>
    <property type="evidence" value="ECO:0007669"/>
    <property type="project" value="InterPro"/>
</dbReference>
<dbReference type="GO" id="GO:0003677">
    <property type="term" value="F:DNA binding"/>
    <property type="evidence" value="ECO:0007669"/>
    <property type="project" value="UniProtKB-KW"/>
</dbReference>
<evidence type="ECO:0000256" key="2">
    <source>
        <dbReference type="ARBA" id="ARBA00010961"/>
    </source>
</evidence>
<evidence type="ECO:0000256" key="5">
    <source>
        <dbReference type="ARBA" id="ARBA00023172"/>
    </source>
</evidence>
<dbReference type="AlphaFoldDB" id="A0A7C2PAS2"/>
<protein>
    <submittedName>
        <fullName evidence="6">Uncharacterized protein</fullName>
    </submittedName>
</protein>
<dbReference type="GO" id="GO:0006313">
    <property type="term" value="P:DNA transposition"/>
    <property type="evidence" value="ECO:0007669"/>
    <property type="project" value="InterPro"/>
</dbReference>
<dbReference type="EMBL" id="DSOL01000232">
    <property type="protein sequence ID" value="HEN28597.1"/>
    <property type="molecule type" value="Genomic_DNA"/>
</dbReference>
<keyword evidence="5" id="KW-0233">DNA recombination</keyword>
<proteinExistence type="inferred from homology"/>
<name>A0A7C2PAS2_UNCW3</name>
<comment type="function">
    <text evidence="1">Required for the transposition of the insertion element.</text>
</comment>
<evidence type="ECO:0000256" key="3">
    <source>
        <dbReference type="ARBA" id="ARBA00022578"/>
    </source>
</evidence>
<comment type="caution">
    <text evidence="6">The sequence shown here is derived from an EMBL/GenBank/DDBJ whole genome shotgun (WGS) entry which is preliminary data.</text>
</comment>
<gene>
    <name evidence="6" type="ORF">ENQ77_08160</name>
</gene>
<dbReference type="InterPro" id="IPR001207">
    <property type="entry name" value="Transposase_mutator"/>
</dbReference>
<organism evidence="6">
    <name type="scientific">candidate division WOR-3 bacterium</name>
    <dbReference type="NCBI Taxonomy" id="2052148"/>
    <lineage>
        <taxon>Bacteria</taxon>
        <taxon>Bacteria division WOR-3</taxon>
    </lineage>
</organism>
<evidence type="ECO:0000256" key="1">
    <source>
        <dbReference type="ARBA" id="ARBA00002190"/>
    </source>
</evidence>
<comment type="similarity">
    <text evidence="2">Belongs to the transposase mutator family.</text>
</comment>
<keyword evidence="4" id="KW-0238">DNA-binding</keyword>
<reference evidence="6" key="1">
    <citation type="journal article" date="2020" name="mSystems">
        <title>Genome- and Community-Level Interaction Insights into Carbon Utilization and Element Cycling Functions of Hydrothermarchaeota in Hydrothermal Sediment.</title>
        <authorList>
            <person name="Zhou Z."/>
            <person name="Liu Y."/>
            <person name="Xu W."/>
            <person name="Pan J."/>
            <person name="Luo Z.H."/>
            <person name="Li M."/>
        </authorList>
    </citation>
    <scope>NUCLEOTIDE SEQUENCE [LARGE SCALE GENOMIC DNA]</scope>
    <source>
        <strain evidence="6">SpSt-34</strain>
    </source>
</reference>
<dbReference type="Pfam" id="PF00872">
    <property type="entry name" value="Transposase_mut"/>
    <property type="match status" value="1"/>
</dbReference>
<accession>A0A7C2PAS2</accession>
<keyword evidence="3" id="KW-0815">Transposition</keyword>